<organism evidence="1 2">
    <name type="scientific">Spiribacter salinus</name>
    <dbReference type="NCBI Taxonomy" id="1335746"/>
    <lineage>
        <taxon>Bacteria</taxon>
        <taxon>Pseudomonadati</taxon>
        <taxon>Pseudomonadota</taxon>
        <taxon>Gammaproteobacteria</taxon>
        <taxon>Chromatiales</taxon>
        <taxon>Ectothiorhodospiraceae</taxon>
        <taxon>Spiribacter</taxon>
    </lineage>
</organism>
<sequence length="136" mass="15152">MNVDNTICEKCGRWVEGLNGEPWNHACPEEAENKALREGWGVTVKPLAWRDGHAHGVGHHYFTRNGCLYRNETSGETGLHCGPSWEIEEAAQADYERRILSALSPAPVAVDEVTGGEELSWFEIERRALSEGDQTC</sequence>
<dbReference type="Proteomes" id="UP000315400">
    <property type="component" value="Unassembled WGS sequence"/>
</dbReference>
<gene>
    <name evidence="1" type="ORF">FKY71_08140</name>
</gene>
<name>A0A540VRY3_9GAMM</name>
<dbReference type="EMBL" id="VIFK01000055">
    <property type="protein sequence ID" value="TQE99537.1"/>
    <property type="molecule type" value="Genomic_DNA"/>
</dbReference>
<reference evidence="1 2" key="1">
    <citation type="submission" date="2019-06" db="EMBL/GenBank/DDBJ databases">
        <title>Metagenome assembled Genome of Spiribacter salinus SL48-SHIP from the microbial mat of Salt Lake 48 (Novosibirsk region, Russia).</title>
        <authorList>
            <person name="Shipova A."/>
            <person name="Rozanov A.S."/>
            <person name="Bryanskaya A.V."/>
            <person name="Peltek S.E."/>
        </authorList>
    </citation>
    <scope>NUCLEOTIDE SEQUENCE [LARGE SCALE GENOMIC DNA]</scope>
    <source>
        <strain evidence="1">SL48-SHIP-2</strain>
    </source>
</reference>
<protein>
    <submittedName>
        <fullName evidence="1">Uncharacterized protein</fullName>
    </submittedName>
</protein>
<evidence type="ECO:0000313" key="2">
    <source>
        <dbReference type="Proteomes" id="UP000315400"/>
    </source>
</evidence>
<accession>A0A540VRY3</accession>
<comment type="caution">
    <text evidence="1">The sequence shown here is derived from an EMBL/GenBank/DDBJ whole genome shotgun (WGS) entry which is preliminary data.</text>
</comment>
<proteinExistence type="predicted"/>
<evidence type="ECO:0000313" key="1">
    <source>
        <dbReference type="EMBL" id="TQE99537.1"/>
    </source>
</evidence>
<dbReference type="AlphaFoldDB" id="A0A540VRY3"/>